<dbReference type="PANTHER" id="PTHR23135:SF4">
    <property type="entry name" value="UDP-N-ACETYLMURAMOYL-L-ALANYL-D-GLUTAMATE--2,6-DIAMINOPIMELATE LIGASE MURE HOMOLOG, CHLOROPLASTIC"/>
    <property type="match status" value="1"/>
</dbReference>
<feature type="modified residue" description="N6-carboxylysine" evidence="7">
    <location>
        <position position="241"/>
    </location>
</feature>
<dbReference type="Pfam" id="PF08245">
    <property type="entry name" value="Mur_ligase_M"/>
    <property type="match status" value="1"/>
</dbReference>
<dbReference type="GO" id="GO:0071555">
    <property type="term" value="P:cell wall organization"/>
    <property type="evidence" value="ECO:0007669"/>
    <property type="project" value="UniProtKB-KW"/>
</dbReference>
<keyword evidence="4 7" id="KW-0573">Peptidoglycan synthesis</keyword>
<dbReference type="UniPathway" id="UPA00219"/>
<dbReference type="InterPro" id="IPR036565">
    <property type="entry name" value="Mur-like_cat_sf"/>
</dbReference>
<evidence type="ECO:0000256" key="5">
    <source>
        <dbReference type="ARBA" id="ARBA00023306"/>
    </source>
</evidence>
<proteinExistence type="inferred from homology"/>
<dbReference type="RefSeq" id="WP_083186726.1">
    <property type="nucleotide sequence ID" value="NZ_MAGO01000009.1"/>
</dbReference>
<dbReference type="InterPro" id="IPR005761">
    <property type="entry name" value="UDP-N-AcMur-Glu-dNH2Pim_ligase"/>
</dbReference>
<feature type="binding site" evidence="7">
    <location>
        <position position="207"/>
    </location>
    <ligand>
        <name>UDP-N-acetyl-alpha-D-muramoyl-L-alanyl-D-glutamate</name>
        <dbReference type="ChEBI" id="CHEBI:83900"/>
    </ligand>
</feature>
<dbReference type="Gene3D" id="3.90.190.20">
    <property type="entry name" value="Mur ligase, C-terminal domain"/>
    <property type="match status" value="1"/>
</dbReference>
<evidence type="ECO:0000313" key="13">
    <source>
        <dbReference type="Proteomes" id="UP000093080"/>
    </source>
</evidence>
<comment type="function">
    <text evidence="7">Catalyzes the addition of meso-diaminopimelic acid to the nucleotide precursor UDP-N-acetylmuramoyl-L-alanyl-D-glutamate (UMAG) in the biosynthesis of bacterial cell-wall peptidoglycan.</text>
</comment>
<dbReference type="InterPro" id="IPR000713">
    <property type="entry name" value="Mur_ligase_N"/>
</dbReference>
<feature type="binding site" evidence="7">
    <location>
        <position position="479"/>
    </location>
    <ligand>
        <name>meso-2,6-diaminopimelate</name>
        <dbReference type="ChEBI" id="CHEBI:57791"/>
    </ligand>
</feature>
<dbReference type="NCBIfam" id="NF001126">
    <property type="entry name" value="PRK00139.1-4"/>
    <property type="match status" value="1"/>
</dbReference>
<evidence type="ECO:0000259" key="11">
    <source>
        <dbReference type="Pfam" id="PF08245"/>
    </source>
</evidence>
<dbReference type="InterPro" id="IPR035911">
    <property type="entry name" value="MurE/MurF_N"/>
</dbReference>
<dbReference type="GO" id="GO:0000287">
    <property type="term" value="F:magnesium ion binding"/>
    <property type="evidence" value="ECO:0007669"/>
    <property type="project" value="UniProtKB-UniRule"/>
</dbReference>
<keyword evidence="13" id="KW-1185">Reference proteome</keyword>
<evidence type="ECO:0000259" key="10">
    <source>
        <dbReference type="Pfam" id="PF02875"/>
    </source>
</evidence>
<keyword evidence="5 7" id="KW-0131">Cell cycle</keyword>
<dbReference type="GO" id="GO:0051301">
    <property type="term" value="P:cell division"/>
    <property type="evidence" value="ECO:0007669"/>
    <property type="project" value="UniProtKB-KW"/>
</dbReference>
<dbReference type="Gene3D" id="3.40.1390.10">
    <property type="entry name" value="MurE/MurF, N-terminal domain"/>
    <property type="match status" value="1"/>
</dbReference>
<evidence type="ECO:0000256" key="6">
    <source>
        <dbReference type="ARBA" id="ARBA00023316"/>
    </source>
</evidence>
<keyword evidence="7" id="KW-0547">Nucleotide-binding</keyword>
<dbReference type="SUPFAM" id="SSF53623">
    <property type="entry name" value="MurD-like peptide ligases, catalytic domain"/>
    <property type="match status" value="1"/>
</dbReference>
<name>A0A1B9F488_9BACT</name>
<keyword evidence="2 7" id="KW-0132">Cell division</keyword>
<dbReference type="Pfam" id="PF01225">
    <property type="entry name" value="Mur_ligase"/>
    <property type="match status" value="1"/>
</dbReference>
<keyword evidence="3 7" id="KW-0133">Cell shape</keyword>
<evidence type="ECO:0000313" key="12">
    <source>
        <dbReference type="EMBL" id="OCC14748.1"/>
    </source>
</evidence>
<feature type="binding site" evidence="7">
    <location>
        <position position="400"/>
    </location>
    <ligand>
        <name>meso-2,6-diaminopimelate</name>
        <dbReference type="ChEBI" id="CHEBI:57791"/>
    </ligand>
</feature>
<feature type="binding site" evidence="7">
    <location>
        <begin position="424"/>
        <end position="427"/>
    </location>
    <ligand>
        <name>meso-2,6-diaminopimelate</name>
        <dbReference type="ChEBI" id="CHEBI:57791"/>
    </ligand>
</feature>
<comment type="subcellular location">
    <subcellularLocation>
        <location evidence="7 8">Cytoplasm</location>
    </subcellularLocation>
</comment>
<dbReference type="PANTHER" id="PTHR23135">
    <property type="entry name" value="MUR LIGASE FAMILY MEMBER"/>
    <property type="match status" value="1"/>
</dbReference>
<keyword evidence="6 7" id="KW-0961">Cell wall biogenesis/degradation</keyword>
<dbReference type="HAMAP" id="MF_00208">
    <property type="entry name" value="MurE"/>
    <property type="match status" value="1"/>
</dbReference>
<feature type="domain" description="Mur ligase C-terminal" evidence="10">
    <location>
        <begin position="351"/>
        <end position="481"/>
    </location>
</feature>
<feature type="binding site" evidence="7">
    <location>
        <begin position="174"/>
        <end position="175"/>
    </location>
    <ligand>
        <name>UDP-N-acetyl-alpha-D-muramoyl-L-alanyl-D-glutamate</name>
        <dbReference type="ChEBI" id="CHEBI:83900"/>
    </ligand>
</feature>
<dbReference type="Gene3D" id="3.40.1190.10">
    <property type="entry name" value="Mur-like, catalytic domain"/>
    <property type="match status" value="1"/>
</dbReference>
<gene>
    <name evidence="7" type="primary">murE</name>
    <name evidence="12" type="ORF">DBT_1808</name>
</gene>
<comment type="caution">
    <text evidence="12">The sequence shown here is derived from an EMBL/GenBank/DDBJ whole genome shotgun (WGS) entry which is preliminary data.</text>
</comment>
<keyword evidence="7" id="KW-0460">Magnesium</keyword>
<dbReference type="PATRIC" id="fig|1156395.6.peg.1823"/>
<accession>A0A1B9F488</accession>
<dbReference type="SUPFAM" id="SSF63418">
    <property type="entry name" value="MurE/MurF N-terminal domain"/>
    <property type="match status" value="1"/>
</dbReference>
<comment type="similarity">
    <text evidence="1 7">Belongs to the MurCDEF family. MurE subfamily.</text>
</comment>
<dbReference type="EMBL" id="MAGO01000009">
    <property type="protein sequence ID" value="OCC14748.1"/>
    <property type="molecule type" value="Genomic_DNA"/>
</dbReference>
<comment type="pathway">
    <text evidence="7 8">Cell wall biogenesis; peptidoglycan biosynthesis.</text>
</comment>
<evidence type="ECO:0000256" key="1">
    <source>
        <dbReference type="ARBA" id="ARBA00005898"/>
    </source>
</evidence>
<dbReference type="InterPro" id="IPR036615">
    <property type="entry name" value="Mur_ligase_C_dom_sf"/>
</dbReference>
<feature type="domain" description="Mur ligase central" evidence="11">
    <location>
        <begin position="130"/>
        <end position="329"/>
    </location>
</feature>
<dbReference type="GO" id="GO:0005737">
    <property type="term" value="C:cytoplasm"/>
    <property type="evidence" value="ECO:0007669"/>
    <property type="project" value="UniProtKB-SubCell"/>
</dbReference>
<dbReference type="InterPro" id="IPR004101">
    <property type="entry name" value="Mur_ligase_C"/>
</dbReference>
<feature type="binding site" evidence="7">
    <location>
        <begin position="132"/>
        <end position="138"/>
    </location>
    <ligand>
        <name>ATP</name>
        <dbReference type="ChEBI" id="CHEBI:30616"/>
    </ligand>
</feature>
<dbReference type="OrthoDB" id="9800958at2"/>
<dbReference type="SUPFAM" id="SSF53244">
    <property type="entry name" value="MurD-like peptide ligases, peptide-binding domain"/>
    <property type="match status" value="1"/>
</dbReference>
<dbReference type="GO" id="GO:0005524">
    <property type="term" value="F:ATP binding"/>
    <property type="evidence" value="ECO:0007669"/>
    <property type="project" value="UniProtKB-UniRule"/>
</dbReference>
<evidence type="ECO:0000259" key="9">
    <source>
        <dbReference type="Pfam" id="PF01225"/>
    </source>
</evidence>
<dbReference type="AlphaFoldDB" id="A0A1B9F488"/>
<keyword evidence="7 12" id="KW-0436">Ligase</keyword>
<protein>
    <recommendedName>
        <fullName evidence="7">UDP-N-acetylmuramoyl-L-alanyl-D-glutamate--2,6-diaminopimelate ligase</fullName>
        <ecNumber evidence="7">6.3.2.13</ecNumber>
    </recommendedName>
    <alternativeName>
        <fullName evidence="7">Meso-A2pm-adding enzyme</fullName>
    </alternativeName>
    <alternativeName>
        <fullName evidence="7">Meso-diaminopimelate-adding enzyme</fullName>
    </alternativeName>
    <alternativeName>
        <fullName evidence="7">UDP-MurNAc-L-Ala-D-Glu:meso-diaminopimelate ligase</fullName>
    </alternativeName>
    <alternativeName>
        <fullName evidence="7">UDP-MurNAc-tripeptide synthetase</fullName>
    </alternativeName>
    <alternativeName>
        <fullName evidence="7">UDP-N-acetylmuramyl-tripeptide synthetase</fullName>
    </alternativeName>
</protein>
<feature type="binding site" evidence="7">
    <location>
        <position position="52"/>
    </location>
    <ligand>
        <name>UDP-N-acetyl-alpha-D-muramoyl-L-alanyl-D-glutamate</name>
        <dbReference type="ChEBI" id="CHEBI:83900"/>
    </ligand>
</feature>
<reference evidence="12 13" key="1">
    <citation type="submission" date="2016-06" db="EMBL/GenBank/DDBJ databases">
        <title>Respiratory ammonification of nitrate coupled to the oxidation of elemental sulfur in deep-sea autotrophic thermophilic bacteria.</title>
        <authorList>
            <person name="Slobodkina G.B."/>
            <person name="Mardanov A.V."/>
            <person name="Ravin N.V."/>
            <person name="Frolova A.A."/>
            <person name="Viryasiv M.B."/>
            <person name="Chernyh N.A."/>
            <person name="Bonch-Osmolovskaya E.A."/>
            <person name="Slobodkin A.I."/>
        </authorList>
    </citation>
    <scope>NUCLEOTIDE SEQUENCE [LARGE SCALE GENOMIC DNA]</scope>
    <source>
        <strain evidence="12 13">S69</strain>
    </source>
</reference>
<evidence type="ECO:0000256" key="4">
    <source>
        <dbReference type="ARBA" id="ARBA00022984"/>
    </source>
</evidence>
<dbReference type="GO" id="GO:0008765">
    <property type="term" value="F:UDP-N-acetylmuramoylalanyl-D-glutamate-2,6-diaminopimelate ligase activity"/>
    <property type="evidence" value="ECO:0007669"/>
    <property type="project" value="UniProtKB-UniRule"/>
</dbReference>
<feature type="short sequence motif" description="Meso-diaminopimelate recognition motif" evidence="7">
    <location>
        <begin position="424"/>
        <end position="427"/>
    </location>
</feature>
<evidence type="ECO:0000256" key="8">
    <source>
        <dbReference type="RuleBase" id="RU004135"/>
    </source>
</evidence>
<comment type="cofactor">
    <cofactor evidence="7">
        <name>Mg(2+)</name>
        <dbReference type="ChEBI" id="CHEBI:18420"/>
    </cofactor>
</comment>
<dbReference type="EC" id="6.3.2.13" evidence="7"/>
<evidence type="ECO:0000256" key="3">
    <source>
        <dbReference type="ARBA" id="ARBA00022960"/>
    </source>
</evidence>
<feature type="binding site" evidence="7">
    <location>
        <position position="483"/>
    </location>
    <ligand>
        <name>meso-2,6-diaminopimelate</name>
        <dbReference type="ChEBI" id="CHEBI:57791"/>
    </ligand>
</feature>
<comment type="caution">
    <text evidence="7">Lacks conserved residue(s) required for the propagation of feature annotation.</text>
</comment>
<evidence type="ECO:0000256" key="7">
    <source>
        <dbReference type="HAMAP-Rule" id="MF_00208"/>
    </source>
</evidence>
<feature type="binding site" evidence="7">
    <location>
        <position position="201"/>
    </location>
    <ligand>
        <name>UDP-N-acetyl-alpha-D-muramoyl-L-alanyl-D-glutamate</name>
        <dbReference type="ChEBI" id="CHEBI:83900"/>
    </ligand>
</feature>
<evidence type="ECO:0000256" key="2">
    <source>
        <dbReference type="ARBA" id="ARBA00022618"/>
    </source>
</evidence>
<dbReference type="NCBIfam" id="NF001124">
    <property type="entry name" value="PRK00139.1-2"/>
    <property type="match status" value="1"/>
</dbReference>
<dbReference type="InterPro" id="IPR013221">
    <property type="entry name" value="Mur_ligase_cen"/>
</dbReference>
<keyword evidence="7" id="KW-0963">Cytoplasm</keyword>
<dbReference type="NCBIfam" id="TIGR01085">
    <property type="entry name" value="murE"/>
    <property type="match status" value="1"/>
</dbReference>
<dbReference type="GO" id="GO:0008360">
    <property type="term" value="P:regulation of cell shape"/>
    <property type="evidence" value="ECO:0007669"/>
    <property type="project" value="UniProtKB-KW"/>
</dbReference>
<feature type="binding site" evidence="7">
    <location>
        <position position="209"/>
    </location>
    <ligand>
        <name>UDP-N-acetyl-alpha-D-muramoyl-L-alanyl-D-glutamate</name>
        <dbReference type="ChEBI" id="CHEBI:83900"/>
    </ligand>
</feature>
<comment type="PTM">
    <text evidence="7">Carboxylation is probably crucial for Mg(2+) binding and, consequently, for the gamma-phosphate positioning of ATP.</text>
</comment>
<sequence>MTLKKSSNKSSLGVPVKPFCLKTKELVRGLGDLVVSIHGELPPDIKGIAIDSRQVRQGYLFVAIRGERSSGEEYIEHAVRNGANMVILPEGAGIPKYISSILSRDTKACAGIAASLFYGNPTESCPVVAVTGTNGKTTFTYLMEAILKEAGLRPGVIGTVNYRLGSLSWPAPLTTPDPVTLQRTIREMITNGADSIIMEASSHALDQKRLWGSKIRCAVFTNMTRDHLDYHKTMDNYFLAKQSLFSDYCPEVSVFNIDDPYGKTMYLHSRGESITYAIDNEADIRPKKLNIDINGIYMAIDLYGKTVSITSELIGKFNVYNILAAVSAAISMEIPSHAIQMGIAKCRNIPGRMERVASDSSIMAFVDYAHTPDAVERILKEISLLGPRRVITVLGCGGDRDRGKRPLMGAIASRLSDIAVFTTDNPRSEDPLRIIDDMLHGVSDRDRMRESIKVIPDREEAIFWAIEQAKTGDAVLVLGKGHETCQIIDNQKIYFDDRVILKRALEEKLSC</sequence>
<keyword evidence="7" id="KW-0067">ATP-binding</keyword>
<organism evidence="12 13">
    <name type="scientific">Dissulfuribacter thermophilus</name>
    <dbReference type="NCBI Taxonomy" id="1156395"/>
    <lineage>
        <taxon>Bacteria</taxon>
        <taxon>Pseudomonadati</taxon>
        <taxon>Thermodesulfobacteriota</taxon>
        <taxon>Dissulfuribacteria</taxon>
        <taxon>Dissulfuribacterales</taxon>
        <taxon>Dissulfuribacteraceae</taxon>
        <taxon>Dissulfuribacter</taxon>
    </lineage>
</organism>
<comment type="catalytic activity">
    <reaction evidence="7">
        <text>UDP-N-acetyl-alpha-D-muramoyl-L-alanyl-D-glutamate + meso-2,6-diaminopimelate + ATP = UDP-N-acetyl-alpha-D-muramoyl-L-alanyl-gamma-D-glutamyl-meso-2,6-diaminopimelate + ADP + phosphate + H(+)</text>
        <dbReference type="Rhea" id="RHEA:23676"/>
        <dbReference type="ChEBI" id="CHEBI:15378"/>
        <dbReference type="ChEBI" id="CHEBI:30616"/>
        <dbReference type="ChEBI" id="CHEBI:43474"/>
        <dbReference type="ChEBI" id="CHEBI:57791"/>
        <dbReference type="ChEBI" id="CHEBI:83900"/>
        <dbReference type="ChEBI" id="CHEBI:83905"/>
        <dbReference type="ChEBI" id="CHEBI:456216"/>
        <dbReference type="EC" id="6.3.2.13"/>
    </reaction>
</comment>
<dbReference type="Pfam" id="PF02875">
    <property type="entry name" value="Mur_ligase_C"/>
    <property type="match status" value="1"/>
</dbReference>
<dbReference type="STRING" id="1156395.DBT_1808"/>
<dbReference type="GO" id="GO:0009252">
    <property type="term" value="P:peptidoglycan biosynthetic process"/>
    <property type="evidence" value="ECO:0007669"/>
    <property type="project" value="UniProtKB-UniRule"/>
</dbReference>
<dbReference type="Proteomes" id="UP000093080">
    <property type="component" value="Unassembled WGS sequence"/>
</dbReference>
<feature type="domain" description="Mur ligase N-terminal catalytic" evidence="9">
    <location>
        <begin position="45"/>
        <end position="105"/>
    </location>
</feature>